<dbReference type="Pfam" id="PF02894">
    <property type="entry name" value="GFO_IDH_MocA_C"/>
    <property type="match status" value="1"/>
</dbReference>
<organism evidence="4 5">
    <name type="scientific">Planctopirus hydrillae</name>
    <dbReference type="NCBI Taxonomy" id="1841610"/>
    <lineage>
        <taxon>Bacteria</taxon>
        <taxon>Pseudomonadati</taxon>
        <taxon>Planctomycetota</taxon>
        <taxon>Planctomycetia</taxon>
        <taxon>Planctomycetales</taxon>
        <taxon>Planctomycetaceae</taxon>
        <taxon>Planctopirus</taxon>
    </lineage>
</organism>
<dbReference type="OrthoDB" id="9815825at2"/>
<feature type="domain" description="Gfo/Idh/MocA-like oxidoreductase C-terminal" evidence="3">
    <location>
        <begin position="151"/>
        <end position="336"/>
    </location>
</feature>
<dbReference type="GO" id="GO:0000166">
    <property type="term" value="F:nucleotide binding"/>
    <property type="evidence" value="ECO:0007669"/>
    <property type="project" value="InterPro"/>
</dbReference>
<dbReference type="SUPFAM" id="SSF51735">
    <property type="entry name" value="NAD(P)-binding Rossmann-fold domains"/>
    <property type="match status" value="1"/>
</dbReference>
<accession>A0A1C3E5B0</accession>
<feature type="domain" description="Gfo/Idh/MocA-like oxidoreductase N-terminal" evidence="2">
    <location>
        <begin position="4"/>
        <end position="120"/>
    </location>
</feature>
<evidence type="ECO:0000313" key="4">
    <source>
        <dbReference type="EMBL" id="ODA28432.1"/>
    </source>
</evidence>
<dbReference type="Gene3D" id="3.40.50.720">
    <property type="entry name" value="NAD(P)-binding Rossmann-like Domain"/>
    <property type="match status" value="1"/>
</dbReference>
<evidence type="ECO:0000313" key="5">
    <source>
        <dbReference type="Proteomes" id="UP000094828"/>
    </source>
</evidence>
<sequence>MSRVRMAVIGVGALGRHHARILSELPNVHLVAVVDSHAERGQEVAEKCRTRWVSNYKHLLDRVDAVSIVVPTFAHLSVAGDFLRAGVSVLVEKPLAGNLSDAQQISQLARQMGTLLQVGHIERFNPAMVAAKPYIDTPRYLKAERVSPYAFRSTDIGVVHDLMIHDIDLMHWLAGSNEVEHVEALGVSVMGEHEDMAQARLHFANGCIADLTANRVHPTASRKIEAYSLQGTVHVDLHARTVWRMTPSLELLQGASPLSRSREPGANIEQLKKEVFTRYLHPETLPVAEADALTAELKQFVRCVQTGQQPLVGRDEGVAAMKTAQMVLESLHKHQWNGVPDGPTGPTPWHTTPRLRVAA</sequence>
<dbReference type="PANTHER" id="PTHR43377:SF1">
    <property type="entry name" value="BILIVERDIN REDUCTASE A"/>
    <property type="match status" value="1"/>
</dbReference>
<dbReference type="InterPro" id="IPR004104">
    <property type="entry name" value="Gfo/Idh/MocA-like_OxRdtase_C"/>
</dbReference>
<evidence type="ECO:0000259" key="2">
    <source>
        <dbReference type="Pfam" id="PF01408"/>
    </source>
</evidence>
<comment type="caution">
    <text evidence="4">The sequence shown here is derived from an EMBL/GenBank/DDBJ whole genome shotgun (WGS) entry which is preliminary data.</text>
</comment>
<feature type="compositionally biased region" description="Low complexity" evidence="1">
    <location>
        <begin position="340"/>
        <end position="352"/>
    </location>
</feature>
<feature type="region of interest" description="Disordered" evidence="1">
    <location>
        <begin position="337"/>
        <end position="359"/>
    </location>
</feature>
<keyword evidence="5" id="KW-1185">Reference proteome</keyword>
<reference evidence="4 5" key="1">
    <citation type="submission" date="2016-05" db="EMBL/GenBank/DDBJ databases">
        <title>Genomic and physiological characterization of Planctopirus sp. isolated from fresh water lake.</title>
        <authorList>
            <person name="Subhash Y."/>
            <person name="Ramana C."/>
        </authorList>
    </citation>
    <scope>NUCLEOTIDE SEQUENCE [LARGE SCALE GENOMIC DNA]</scope>
    <source>
        <strain evidence="4 5">JC280</strain>
    </source>
</reference>
<proteinExistence type="predicted"/>
<dbReference type="SUPFAM" id="SSF55347">
    <property type="entry name" value="Glyceraldehyde-3-phosphate dehydrogenase-like, C-terminal domain"/>
    <property type="match status" value="1"/>
</dbReference>
<dbReference type="Gene3D" id="3.30.360.10">
    <property type="entry name" value="Dihydrodipicolinate Reductase, domain 2"/>
    <property type="match status" value="1"/>
</dbReference>
<evidence type="ECO:0000256" key="1">
    <source>
        <dbReference type="SAM" id="MobiDB-lite"/>
    </source>
</evidence>
<evidence type="ECO:0000259" key="3">
    <source>
        <dbReference type="Pfam" id="PF02894"/>
    </source>
</evidence>
<name>A0A1C3E5B0_9PLAN</name>
<dbReference type="InterPro" id="IPR051450">
    <property type="entry name" value="Gfo/Idh/MocA_Oxidoreductases"/>
</dbReference>
<dbReference type="InterPro" id="IPR036291">
    <property type="entry name" value="NAD(P)-bd_dom_sf"/>
</dbReference>
<dbReference type="Pfam" id="PF01408">
    <property type="entry name" value="GFO_IDH_MocA"/>
    <property type="match status" value="1"/>
</dbReference>
<dbReference type="PANTHER" id="PTHR43377">
    <property type="entry name" value="BILIVERDIN REDUCTASE A"/>
    <property type="match status" value="1"/>
</dbReference>
<dbReference type="AlphaFoldDB" id="A0A1C3E5B0"/>
<protein>
    <submittedName>
        <fullName evidence="4">Oxidoreductase</fullName>
    </submittedName>
</protein>
<dbReference type="STRING" id="1841610.A6X21_11945"/>
<dbReference type="InterPro" id="IPR000683">
    <property type="entry name" value="Gfo/Idh/MocA-like_OxRdtase_N"/>
</dbReference>
<gene>
    <name evidence="4" type="ORF">A6X21_11945</name>
</gene>
<dbReference type="Proteomes" id="UP000094828">
    <property type="component" value="Unassembled WGS sequence"/>
</dbReference>
<dbReference type="EMBL" id="LYDR01000152">
    <property type="protein sequence ID" value="ODA28432.1"/>
    <property type="molecule type" value="Genomic_DNA"/>
</dbReference>